<dbReference type="Pfam" id="PF00112">
    <property type="entry name" value="Peptidase_C1"/>
    <property type="match status" value="1"/>
</dbReference>
<comment type="caution">
    <text evidence="7">The sequence shown here is derived from an EMBL/GenBank/DDBJ whole genome shotgun (WGS) entry which is preliminary data.</text>
</comment>
<evidence type="ECO:0000313" key="7">
    <source>
        <dbReference type="EMBL" id="KAF5450185.1"/>
    </source>
</evidence>
<dbReference type="InterPro" id="IPR013201">
    <property type="entry name" value="Prot_inhib_I29"/>
</dbReference>
<accession>A0A833TKF3</accession>
<dbReference type="InterPro" id="IPR038765">
    <property type="entry name" value="Papain-like_cys_pep_sf"/>
</dbReference>
<dbReference type="PANTHER" id="PTHR12411">
    <property type="entry name" value="CYSTEINE PROTEASE FAMILY C1-RELATED"/>
    <property type="match status" value="1"/>
</dbReference>
<evidence type="ECO:0000256" key="4">
    <source>
        <dbReference type="ARBA" id="ARBA00022807"/>
    </source>
</evidence>
<dbReference type="SUPFAM" id="SSF54001">
    <property type="entry name" value="Cysteine proteinases"/>
    <property type="match status" value="1"/>
</dbReference>
<evidence type="ECO:0000259" key="6">
    <source>
        <dbReference type="SMART" id="SM00848"/>
    </source>
</evidence>
<dbReference type="GO" id="GO:0008234">
    <property type="term" value="F:cysteine-type peptidase activity"/>
    <property type="evidence" value="ECO:0007669"/>
    <property type="project" value="UniProtKB-KW"/>
</dbReference>
<dbReference type="InterPro" id="IPR000668">
    <property type="entry name" value="Peptidase_C1A_C"/>
</dbReference>
<feature type="chain" id="PRO_5032313983" description="Cathepsin propeptide inhibitor domain-containing protein" evidence="5">
    <location>
        <begin position="23"/>
        <end position="158"/>
    </location>
</feature>
<reference evidence="7" key="2">
    <citation type="submission" date="2020-03" db="EMBL/GenBank/DDBJ databases">
        <title>Walnut 2.0.</title>
        <authorList>
            <person name="Marrano A."/>
            <person name="Britton M."/>
            <person name="Zimin A.V."/>
            <person name="Zaini P.A."/>
            <person name="Workman R."/>
            <person name="Puiu D."/>
            <person name="Bianco L."/>
            <person name="Allen B.J."/>
            <person name="Troggio M."/>
            <person name="Leslie C.A."/>
            <person name="Timp W."/>
            <person name="Dendekar A."/>
            <person name="Salzberg S.L."/>
            <person name="Neale D.B."/>
        </authorList>
    </citation>
    <scope>NUCLEOTIDE SEQUENCE</scope>
    <source>
        <tissue evidence="7">Leaves</tissue>
    </source>
</reference>
<evidence type="ECO:0000256" key="3">
    <source>
        <dbReference type="ARBA" id="ARBA00022801"/>
    </source>
</evidence>
<keyword evidence="5" id="KW-0732">Signal</keyword>
<feature type="signal peptide" evidence="5">
    <location>
        <begin position="1"/>
        <end position="22"/>
    </location>
</feature>
<evidence type="ECO:0000256" key="1">
    <source>
        <dbReference type="ARBA" id="ARBA00008455"/>
    </source>
</evidence>
<feature type="domain" description="Cathepsin propeptide inhibitor" evidence="6">
    <location>
        <begin position="40"/>
        <end position="96"/>
    </location>
</feature>
<proteinExistence type="inferred from homology"/>
<dbReference type="AlphaFoldDB" id="A0A833TKF3"/>
<dbReference type="GO" id="GO:0006508">
    <property type="term" value="P:proteolysis"/>
    <property type="evidence" value="ECO:0007669"/>
    <property type="project" value="UniProtKB-KW"/>
</dbReference>
<keyword evidence="2" id="KW-0645">Protease</keyword>
<gene>
    <name evidence="7" type="ORF">F2P56_030555</name>
</gene>
<name>A0A833TKF3_JUGRE</name>
<dbReference type="EMBL" id="LIHL02000013">
    <property type="protein sequence ID" value="KAF5450185.1"/>
    <property type="molecule type" value="Genomic_DNA"/>
</dbReference>
<dbReference type="Gramene" id="Jr13_20990_p1">
    <property type="protein sequence ID" value="cds.Jr13_20990_p1"/>
    <property type="gene ID" value="Jr13_20990"/>
</dbReference>
<dbReference type="Proteomes" id="UP000619265">
    <property type="component" value="Unassembled WGS sequence"/>
</dbReference>
<dbReference type="Pfam" id="PF08246">
    <property type="entry name" value="Inhibitor_I29"/>
    <property type="match status" value="1"/>
</dbReference>
<keyword evidence="4" id="KW-0788">Thiol protease</keyword>
<evidence type="ECO:0000256" key="2">
    <source>
        <dbReference type="ARBA" id="ARBA00022670"/>
    </source>
</evidence>
<organism evidence="7 8">
    <name type="scientific">Juglans regia</name>
    <name type="common">English walnut</name>
    <dbReference type="NCBI Taxonomy" id="51240"/>
    <lineage>
        <taxon>Eukaryota</taxon>
        <taxon>Viridiplantae</taxon>
        <taxon>Streptophyta</taxon>
        <taxon>Embryophyta</taxon>
        <taxon>Tracheophyta</taxon>
        <taxon>Spermatophyta</taxon>
        <taxon>Magnoliopsida</taxon>
        <taxon>eudicotyledons</taxon>
        <taxon>Gunneridae</taxon>
        <taxon>Pentapetalae</taxon>
        <taxon>rosids</taxon>
        <taxon>fabids</taxon>
        <taxon>Fagales</taxon>
        <taxon>Juglandaceae</taxon>
        <taxon>Juglans</taxon>
    </lineage>
</organism>
<sequence length="158" mass="18382">MDMGKFLLVALSLALLLGVAKSFDFQEADLGSEERLWDLYERWRSQHTVSRELQEKHNRFNVFKENVKHVHKVNMMLNKPYKLRLNKFADMTNHEFASTYAGSKVSHNRMFRGGRRTCGFMHERADSLPSSVDWRKQGAVTGIKNQGKCGNYSLIREQ</sequence>
<evidence type="ECO:0000256" key="5">
    <source>
        <dbReference type="SAM" id="SignalP"/>
    </source>
</evidence>
<dbReference type="Gene3D" id="3.90.70.10">
    <property type="entry name" value="Cysteine proteinases"/>
    <property type="match status" value="1"/>
</dbReference>
<evidence type="ECO:0000313" key="8">
    <source>
        <dbReference type="Proteomes" id="UP000619265"/>
    </source>
</evidence>
<dbReference type="SMART" id="SM00848">
    <property type="entry name" value="Inhibitor_I29"/>
    <property type="match status" value="1"/>
</dbReference>
<protein>
    <recommendedName>
        <fullName evidence="6">Cathepsin propeptide inhibitor domain-containing protein</fullName>
    </recommendedName>
</protein>
<comment type="similarity">
    <text evidence="1">Belongs to the peptidase C1 family.</text>
</comment>
<keyword evidence="3" id="KW-0378">Hydrolase</keyword>
<reference evidence="7" key="1">
    <citation type="submission" date="2015-10" db="EMBL/GenBank/DDBJ databases">
        <authorList>
            <person name="Martinez-Garcia P.J."/>
            <person name="Crepeau M.W."/>
            <person name="Puiu D."/>
            <person name="Gonzalez-Ibeas D."/>
            <person name="Whalen J."/>
            <person name="Stevens K."/>
            <person name="Paul R."/>
            <person name="Butterfield T."/>
            <person name="Britton M."/>
            <person name="Reagan R."/>
            <person name="Chakraborty S."/>
            <person name="Walawage S.L."/>
            <person name="Vasquez-Gross H.A."/>
            <person name="Cardeno C."/>
            <person name="Famula R."/>
            <person name="Pratt K."/>
            <person name="Kuruganti S."/>
            <person name="Aradhya M.K."/>
            <person name="Leslie C.A."/>
            <person name="Dandekar A.M."/>
            <person name="Salzberg S.L."/>
            <person name="Wegrzyn J.L."/>
            <person name="Langley C.H."/>
            <person name="Neale D.B."/>
        </authorList>
    </citation>
    <scope>NUCLEOTIDE SEQUENCE</scope>
    <source>
        <tissue evidence="7">Leaves</tissue>
    </source>
</reference>
<dbReference type="InterPro" id="IPR013128">
    <property type="entry name" value="Peptidase_C1A"/>
</dbReference>